<evidence type="ECO:0000256" key="8">
    <source>
        <dbReference type="PIRNR" id="PIRNR000194"/>
    </source>
</evidence>
<dbReference type="EC" id="1.5.1.3" evidence="3 8"/>
<evidence type="ECO:0000256" key="7">
    <source>
        <dbReference type="ARBA" id="ARBA00025067"/>
    </source>
</evidence>
<reference evidence="11 12" key="1">
    <citation type="submission" date="2023-02" db="EMBL/GenBank/DDBJ databases">
        <title>Devosia algicola sp. nov., isolated from the phycosphere of marine algae.</title>
        <authorList>
            <person name="Kim J.M."/>
            <person name="Lee J.K."/>
            <person name="Choi B.J."/>
            <person name="Bayburt H."/>
            <person name="Jeon C.O."/>
        </authorList>
    </citation>
    <scope>NUCLEOTIDE SEQUENCE [LARGE SCALE GENOMIC DNA]</scope>
    <source>
        <strain evidence="11 12">G20-9</strain>
    </source>
</reference>
<keyword evidence="6 8" id="KW-0560">Oxidoreductase</keyword>
<dbReference type="Proteomes" id="UP001220530">
    <property type="component" value="Chromosome"/>
</dbReference>
<gene>
    <name evidence="11" type="ORF">PSQ19_07175</name>
</gene>
<dbReference type="Pfam" id="PF00186">
    <property type="entry name" value="DHFR_1"/>
    <property type="match status" value="1"/>
</dbReference>
<dbReference type="PIRSF" id="PIRSF000194">
    <property type="entry name" value="DHFR"/>
    <property type="match status" value="1"/>
</dbReference>
<dbReference type="InterPro" id="IPR012259">
    <property type="entry name" value="DHFR"/>
</dbReference>
<evidence type="ECO:0000256" key="3">
    <source>
        <dbReference type="ARBA" id="ARBA00012856"/>
    </source>
</evidence>
<keyword evidence="4 8" id="KW-0554">One-carbon metabolism</keyword>
<dbReference type="PANTHER" id="PTHR48069:SF3">
    <property type="entry name" value="DIHYDROFOLATE REDUCTASE"/>
    <property type="match status" value="1"/>
</dbReference>
<dbReference type="PANTHER" id="PTHR48069">
    <property type="entry name" value="DIHYDROFOLATE REDUCTASE"/>
    <property type="match status" value="1"/>
</dbReference>
<dbReference type="Gene3D" id="3.40.430.10">
    <property type="entry name" value="Dihydrofolate Reductase, subunit A"/>
    <property type="match status" value="1"/>
</dbReference>
<evidence type="ECO:0000313" key="12">
    <source>
        <dbReference type="Proteomes" id="UP001220530"/>
    </source>
</evidence>
<dbReference type="PRINTS" id="PR00070">
    <property type="entry name" value="DHFR"/>
</dbReference>
<evidence type="ECO:0000313" key="11">
    <source>
        <dbReference type="EMBL" id="WDR03816.1"/>
    </source>
</evidence>
<dbReference type="EMBL" id="CP118246">
    <property type="protein sequence ID" value="WDR03816.1"/>
    <property type="molecule type" value="Genomic_DNA"/>
</dbReference>
<dbReference type="InterPro" id="IPR017925">
    <property type="entry name" value="DHFR_CS"/>
</dbReference>
<evidence type="ECO:0000256" key="4">
    <source>
        <dbReference type="ARBA" id="ARBA00022563"/>
    </source>
</evidence>
<comment type="catalytic activity">
    <reaction evidence="8">
        <text>(6S)-5,6,7,8-tetrahydrofolate + NADP(+) = 7,8-dihydrofolate + NADPH + H(+)</text>
        <dbReference type="Rhea" id="RHEA:15009"/>
        <dbReference type="ChEBI" id="CHEBI:15378"/>
        <dbReference type="ChEBI" id="CHEBI:57451"/>
        <dbReference type="ChEBI" id="CHEBI:57453"/>
        <dbReference type="ChEBI" id="CHEBI:57783"/>
        <dbReference type="ChEBI" id="CHEBI:58349"/>
        <dbReference type="EC" id="1.5.1.3"/>
    </reaction>
</comment>
<dbReference type="SUPFAM" id="SSF53597">
    <property type="entry name" value="Dihydrofolate reductase-like"/>
    <property type="match status" value="1"/>
</dbReference>
<comment type="similarity">
    <text evidence="2 8 9">Belongs to the dihydrofolate reductase family.</text>
</comment>
<keyword evidence="5 8" id="KW-0521">NADP</keyword>
<evidence type="ECO:0000259" key="10">
    <source>
        <dbReference type="PROSITE" id="PS51330"/>
    </source>
</evidence>
<accession>A0ABY7YR59</accession>
<protein>
    <recommendedName>
        <fullName evidence="3 8">Dihydrofolate reductase</fullName>
        <ecNumber evidence="3 8">1.5.1.3</ecNumber>
    </recommendedName>
</protein>
<dbReference type="PROSITE" id="PS00075">
    <property type="entry name" value="DHFR_1"/>
    <property type="match status" value="1"/>
</dbReference>
<dbReference type="InterPro" id="IPR024072">
    <property type="entry name" value="DHFR-like_dom_sf"/>
</dbReference>
<dbReference type="PROSITE" id="PS51330">
    <property type="entry name" value="DHFR_2"/>
    <property type="match status" value="1"/>
</dbReference>
<feature type="domain" description="DHFR" evidence="10">
    <location>
        <begin position="2"/>
        <end position="166"/>
    </location>
</feature>
<comment type="function">
    <text evidence="7 8">Key enzyme in folate metabolism. Catalyzes an essential reaction for de novo glycine and purine synthesis, and for DNA precursor synthesis.</text>
</comment>
<evidence type="ECO:0000256" key="2">
    <source>
        <dbReference type="ARBA" id="ARBA00009539"/>
    </source>
</evidence>
<comment type="pathway">
    <text evidence="1 8">Cofactor biosynthesis; tetrahydrofolate biosynthesis; 5,6,7,8-tetrahydrofolate from 7,8-dihydrofolate: step 1/1.</text>
</comment>
<proteinExistence type="inferred from homology"/>
<dbReference type="InterPro" id="IPR001796">
    <property type="entry name" value="DHFR_dom"/>
</dbReference>
<dbReference type="CDD" id="cd00209">
    <property type="entry name" value="DHFR"/>
    <property type="match status" value="1"/>
</dbReference>
<evidence type="ECO:0000256" key="5">
    <source>
        <dbReference type="ARBA" id="ARBA00022857"/>
    </source>
</evidence>
<organism evidence="11 12">
    <name type="scientific">Devosia algicola</name>
    <dbReference type="NCBI Taxonomy" id="3026418"/>
    <lineage>
        <taxon>Bacteria</taxon>
        <taxon>Pseudomonadati</taxon>
        <taxon>Pseudomonadota</taxon>
        <taxon>Alphaproteobacteria</taxon>
        <taxon>Hyphomicrobiales</taxon>
        <taxon>Devosiaceae</taxon>
        <taxon>Devosia</taxon>
    </lineage>
</organism>
<name>A0ABY7YR59_9HYPH</name>
<evidence type="ECO:0000256" key="9">
    <source>
        <dbReference type="RuleBase" id="RU004474"/>
    </source>
</evidence>
<keyword evidence="12" id="KW-1185">Reference proteome</keyword>
<sequence length="172" mass="18696">MKISLIAAVAANGVIGADQAMPWHVPSDFAYFKRTTLGKPIIMGRKQFETVGKPLPGRVNIVVTRQAGYQPDGVIVINNLTAAIEHAKTIAAADGADEVMIIGGGEIYAQAMEQADRLYISHVDLHPVGDVLFPHIDATDWAVVDVPEIVPSDKDDAVYRVKVYERRKPATH</sequence>
<evidence type="ECO:0000256" key="1">
    <source>
        <dbReference type="ARBA" id="ARBA00004903"/>
    </source>
</evidence>
<evidence type="ECO:0000256" key="6">
    <source>
        <dbReference type="ARBA" id="ARBA00023002"/>
    </source>
</evidence>
<dbReference type="RefSeq" id="WP_282220203.1">
    <property type="nucleotide sequence ID" value="NZ_CP118246.1"/>
</dbReference>